<dbReference type="NCBIfam" id="NF041052">
    <property type="entry name" value="OsmC_like_Se"/>
    <property type="match status" value="1"/>
</dbReference>
<accession>A0A1I3VYS6</accession>
<dbReference type="Proteomes" id="UP000199598">
    <property type="component" value="Unassembled WGS sequence"/>
</dbReference>
<dbReference type="RefSeq" id="WP_159437946.1">
    <property type="nucleotide sequence ID" value="NZ_FOSK01000001.1"/>
</dbReference>
<comment type="caution">
    <text evidence="1">The sequence shown here is derived from an EMBL/GenBank/DDBJ whole genome shotgun (WGS) entry which is preliminary data.</text>
</comment>
<dbReference type="InterPro" id="IPR003718">
    <property type="entry name" value="OsmC/Ohr_fam"/>
</dbReference>
<proteinExistence type="predicted"/>
<dbReference type="InterPro" id="IPR015946">
    <property type="entry name" value="KH_dom-like_a/b"/>
</dbReference>
<dbReference type="SUPFAM" id="SSF82784">
    <property type="entry name" value="OsmC-like"/>
    <property type="match status" value="1"/>
</dbReference>
<dbReference type="Pfam" id="PF02566">
    <property type="entry name" value="OsmC"/>
    <property type="match status" value="1"/>
</dbReference>
<gene>
    <name evidence="1" type="ORF">SAMN04488518_101694</name>
</gene>
<reference evidence="1 2" key="1">
    <citation type="submission" date="2016-10" db="EMBL/GenBank/DDBJ databases">
        <authorList>
            <person name="Varghese N."/>
            <person name="Submissions S."/>
        </authorList>
    </citation>
    <scope>NUCLEOTIDE SEQUENCE [LARGE SCALE GENOMIC DNA]</scope>
    <source>
        <strain evidence="1 2">DSM 16392</strain>
    </source>
</reference>
<evidence type="ECO:0000313" key="1">
    <source>
        <dbReference type="EMBL" id="SFK00093.1"/>
    </source>
</evidence>
<evidence type="ECO:0000313" key="2">
    <source>
        <dbReference type="Proteomes" id="UP000199598"/>
    </source>
</evidence>
<name>A0A1I3VYS6_9HYPH</name>
<keyword evidence="2" id="KW-1185">Reference proteome</keyword>
<dbReference type="Gene3D" id="3.30.300.20">
    <property type="match status" value="1"/>
</dbReference>
<protein>
    <submittedName>
        <fullName evidence="1">Uncharacterized OsmC-related protein</fullName>
    </submittedName>
</protein>
<sequence>MLDNNTVTHPIVTRAAAMPTPQHISLNKIKKSKDGMELEVDFIAELTGEGLVKTGVVQPNVPGFGAFEVLCDEGSSIGGTDTAPAPLSYLAAGIGFCLLTHVHGLAQSRRLNISSIKLEQKMKFQSRIPGMTAEQGTEMLGVSKGVETVIIIESQEDPSLIASLVEASEKACMALQTVVNAIPASTTIINNGQKL</sequence>
<organism evidence="1 2">
    <name type="scientific">Pseudovibrio ascidiaceicola</name>
    <dbReference type="NCBI Taxonomy" id="285279"/>
    <lineage>
        <taxon>Bacteria</taxon>
        <taxon>Pseudomonadati</taxon>
        <taxon>Pseudomonadota</taxon>
        <taxon>Alphaproteobacteria</taxon>
        <taxon>Hyphomicrobiales</taxon>
        <taxon>Stappiaceae</taxon>
        <taxon>Pseudovibrio</taxon>
    </lineage>
</organism>
<dbReference type="EMBL" id="FOSK01000001">
    <property type="protein sequence ID" value="SFK00093.1"/>
    <property type="molecule type" value="Genomic_DNA"/>
</dbReference>
<dbReference type="InterPro" id="IPR036102">
    <property type="entry name" value="OsmC/Ohrsf"/>
</dbReference>